<proteinExistence type="predicted"/>
<accession>A0A449I2H2</accession>
<reference evidence="1 2" key="1">
    <citation type="submission" date="2019-02" db="EMBL/GenBank/DDBJ databases">
        <authorList>
            <consortium name="Pathogen Informatics"/>
        </authorList>
    </citation>
    <scope>NUCLEOTIDE SEQUENCE [LARGE SCALE GENOMIC DNA]</scope>
    <source>
        <strain evidence="1 2">3012STDY7078512</strain>
    </source>
</reference>
<protein>
    <submittedName>
        <fullName evidence="1">Uncharacterized protein</fullName>
    </submittedName>
</protein>
<gene>
    <name evidence="1" type="ORF">NCTC7812_01133</name>
</gene>
<dbReference type="Proteomes" id="UP000396835">
    <property type="component" value="Unassembled WGS sequence"/>
</dbReference>
<name>A0A449I2H2_9BACE</name>
<dbReference type="EMBL" id="CAACYH010000004">
    <property type="protein sequence ID" value="VFB13606.1"/>
    <property type="molecule type" value="Genomic_DNA"/>
</dbReference>
<dbReference type="AlphaFoldDB" id="A0A449I2H2"/>
<evidence type="ECO:0000313" key="1">
    <source>
        <dbReference type="EMBL" id="VFB13606.1"/>
    </source>
</evidence>
<sequence>MDFVKSRFIRMESVPTARFIGHYMQYVTSAKVFETCLWGRLAKNAFLCLRLKEQDIEYEENDYADAVVDAFRTGHFFEGNR</sequence>
<organism evidence="1 2">
    <name type="scientific">Prevotella heparinolytica</name>
    <dbReference type="NCBI Taxonomy" id="28113"/>
    <lineage>
        <taxon>Bacteria</taxon>
        <taxon>Pseudomonadati</taxon>
        <taxon>Bacteroidota</taxon>
        <taxon>Bacteroidia</taxon>
        <taxon>Bacteroidales</taxon>
        <taxon>Bacteroidaceae</taxon>
        <taxon>Bacteroides</taxon>
    </lineage>
</organism>
<evidence type="ECO:0000313" key="2">
    <source>
        <dbReference type="Proteomes" id="UP000396835"/>
    </source>
</evidence>